<evidence type="ECO:0000313" key="3">
    <source>
        <dbReference type="Proteomes" id="UP001055429"/>
    </source>
</evidence>
<dbReference type="Pfam" id="PF00753">
    <property type="entry name" value="Lactamase_B"/>
    <property type="match status" value="1"/>
</dbReference>
<organism evidence="2 3">
    <name type="scientific">Brevundimonas albigilva</name>
    <dbReference type="NCBI Taxonomy" id="1312364"/>
    <lineage>
        <taxon>Bacteria</taxon>
        <taxon>Pseudomonadati</taxon>
        <taxon>Pseudomonadota</taxon>
        <taxon>Alphaproteobacteria</taxon>
        <taxon>Caulobacterales</taxon>
        <taxon>Caulobacteraceae</taxon>
        <taxon>Brevundimonas</taxon>
    </lineage>
</organism>
<dbReference type="SUPFAM" id="SSF56281">
    <property type="entry name" value="Metallo-hydrolase/oxidoreductase"/>
    <property type="match status" value="1"/>
</dbReference>
<dbReference type="InterPro" id="IPR036388">
    <property type="entry name" value="WH-like_DNA-bd_sf"/>
</dbReference>
<dbReference type="CDD" id="cd07725">
    <property type="entry name" value="TTHA1429-like_MBL-fold"/>
    <property type="match status" value="1"/>
</dbReference>
<feature type="domain" description="Metallo-beta-lactamase" evidence="1">
    <location>
        <begin position="34"/>
        <end position="251"/>
    </location>
</feature>
<dbReference type="PANTHER" id="PTHR23131">
    <property type="entry name" value="ENDORIBONUCLEASE LACTB2"/>
    <property type="match status" value="1"/>
</dbReference>
<proteinExistence type="predicted"/>
<dbReference type="InterPro" id="IPR050662">
    <property type="entry name" value="Sec-metab_biosynth-thioest"/>
</dbReference>
<dbReference type="EMBL" id="CP097649">
    <property type="protein sequence ID" value="URI16968.1"/>
    <property type="molecule type" value="Genomic_DNA"/>
</dbReference>
<reference evidence="2" key="1">
    <citation type="submission" date="2022-05" db="EMBL/GenBank/DDBJ databases">
        <title>Brevundimonas albigilva TT17 genome sequence.</title>
        <authorList>
            <person name="Lee K."/>
            <person name="Son H."/>
        </authorList>
    </citation>
    <scope>NUCLEOTIDE SEQUENCE</scope>
    <source>
        <strain evidence="2">TT17</strain>
    </source>
</reference>
<accession>A0ABY4SVQ0</accession>
<keyword evidence="3" id="KW-1185">Reference proteome</keyword>
<dbReference type="Gene3D" id="3.60.15.10">
    <property type="entry name" value="Ribonuclease Z/Hydroxyacylglutathione hydrolase-like"/>
    <property type="match status" value="1"/>
</dbReference>
<evidence type="ECO:0000313" key="2">
    <source>
        <dbReference type="EMBL" id="URI16968.1"/>
    </source>
</evidence>
<dbReference type="InterPro" id="IPR001279">
    <property type="entry name" value="Metallo-B-lactamas"/>
</dbReference>
<name>A0ABY4SVQ0_9CAUL</name>
<sequence>MAYLDHAAPLPGQAHDIAPGVLWARFPLPFQLDHVNIHVLDDGAGWAVIDAGLNTPASIEAWTALLAGPLQGRPITRVICTHMHPDHIGLAGWLCRRTGAPLSMSRTEYLTGRTLAAESAGDAPPEGEVFYRAAGWSDQQIAAWREGYGMFGKGVSPLPRAFTRLQDGEALTIGGEEWRVVVGAGHSPEHVCLWRTSDDVFIAGDQILPRISSNVSVWPTEPDADPLSDWMDSLARLRALLPAHALILPSHGEPFRGVHERLAALRRGHETALKRLERTLRKPTRVLDAFPAVFGRAVGDAMLGMATGEAQAHLNYLERRGRARRTRDTNGVDWWSNVERDEEA</sequence>
<dbReference type="RefSeq" id="WP_250202580.1">
    <property type="nucleotide sequence ID" value="NZ_CP097649.1"/>
</dbReference>
<dbReference type="Gene3D" id="1.10.10.10">
    <property type="entry name" value="Winged helix-like DNA-binding domain superfamily/Winged helix DNA-binding domain"/>
    <property type="match status" value="1"/>
</dbReference>
<dbReference type="SMART" id="SM00849">
    <property type="entry name" value="Lactamase_B"/>
    <property type="match status" value="1"/>
</dbReference>
<gene>
    <name evidence="2" type="ORF">M8231_02435</name>
</gene>
<protein>
    <submittedName>
        <fullName evidence="2">MBL fold metallo-hydrolase</fullName>
    </submittedName>
</protein>
<evidence type="ECO:0000259" key="1">
    <source>
        <dbReference type="SMART" id="SM00849"/>
    </source>
</evidence>
<dbReference type="Proteomes" id="UP001055429">
    <property type="component" value="Chromosome"/>
</dbReference>
<dbReference type="PANTHER" id="PTHR23131:SF4">
    <property type="entry name" value="METALLO-BETA-LACTAMASE SUPERFAMILY POTEIN"/>
    <property type="match status" value="1"/>
</dbReference>
<dbReference type="InterPro" id="IPR036866">
    <property type="entry name" value="RibonucZ/Hydroxyglut_hydro"/>
</dbReference>